<evidence type="ECO:0000313" key="9">
    <source>
        <dbReference type="EMBL" id="AXK51404.1"/>
    </source>
</evidence>
<dbReference type="Proteomes" id="UP000254792">
    <property type="component" value="Chromosome"/>
</dbReference>
<feature type="binding site" evidence="7">
    <location>
        <position position="383"/>
    </location>
    <ligand>
        <name>Mg(2+)</name>
        <dbReference type="ChEBI" id="CHEBI:18420"/>
    </ligand>
</feature>
<feature type="site" description="Transition state stabilizer" evidence="7">
    <location>
        <position position="176"/>
    </location>
</feature>
<evidence type="ECO:0000313" key="10">
    <source>
        <dbReference type="Proteomes" id="UP000254792"/>
    </source>
</evidence>
<dbReference type="CDD" id="cd24010">
    <property type="entry name" value="ASKHA_NBD_AcK_PK"/>
    <property type="match status" value="1"/>
</dbReference>
<dbReference type="GO" id="GO:0005737">
    <property type="term" value="C:cytoplasm"/>
    <property type="evidence" value="ECO:0007669"/>
    <property type="project" value="UniProtKB-SubCell"/>
</dbReference>
<comment type="similarity">
    <text evidence="1 7 8">Belongs to the acetokinase family.</text>
</comment>
<dbReference type="GO" id="GO:0006083">
    <property type="term" value="P:acetate metabolic process"/>
    <property type="evidence" value="ECO:0007669"/>
    <property type="project" value="TreeGrafter"/>
</dbReference>
<keyword evidence="7" id="KW-0963">Cytoplasm</keyword>
<dbReference type="GO" id="GO:0006085">
    <property type="term" value="P:acetyl-CoA biosynthetic process"/>
    <property type="evidence" value="ECO:0007669"/>
    <property type="project" value="UniProtKB-UniRule"/>
</dbReference>
<keyword evidence="10" id="KW-1185">Reference proteome</keyword>
<evidence type="ECO:0000256" key="2">
    <source>
        <dbReference type="ARBA" id="ARBA00022679"/>
    </source>
</evidence>
<dbReference type="EC" id="2.7.2.1" evidence="7"/>
<feature type="site" description="Transition state stabilizer" evidence="7">
    <location>
        <position position="237"/>
    </location>
</feature>
<dbReference type="PIRSF" id="PIRSF000722">
    <property type="entry name" value="Acetate_prop_kin"/>
    <property type="match status" value="1"/>
</dbReference>
<dbReference type="GO" id="GO:0008776">
    <property type="term" value="F:acetate kinase activity"/>
    <property type="evidence" value="ECO:0007669"/>
    <property type="project" value="UniProtKB-UniRule"/>
</dbReference>
<comment type="function">
    <text evidence="7">Catalyzes the formation of acetyl phosphate from acetate and ATP. Can also catalyze the reverse reaction.</text>
</comment>
<dbReference type="PRINTS" id="PR00471">
    <property type="entry name" value="ACETATEKNASE"/>
</dbReference>
<accession>A0A345Z475</accession>
<dbReference type="InterPro" id="IPR043129">
    <property type="entry name" value="ATPase_NBD"/>
</dbReference>
<comment type="subunit">
    <text evidence="7">Homodimer.</text>
</comment>
<feature type="binding site" evidence="7">
    <location>
        <begin position="204"/>
        <end position="208"/>
    </location>
    <ligand>
        <name>ATP</name>
        <dbReference type="ChEBI" id="CHEBI:30616"/>
    </ligand>
</feature>
<dbReference type="Gene3D" id="3.30.420.40">
    <property type="match status" value="2"/>
</dbReference>
<keyword evidence="2 7" id="KW-0808">Transferase</keyword>
<evidence type="ECO:0000256" key="5">
    <source>
        <dbReference type="ARBA" id="ARBA00022777"/>
    </source>
</evidence>
<protein>
    <recommendedName>
        <fullName evidence="7">Acetate kinase</fullName>
        <ecNumber evidence="7">2.7.2.1</ecNumber>
    </recommendedName>
    <alternativeName>
        <fullName evidence="7">Acetokinase</fullName>
    </alternativeName>
</protein>
<comment type="pathway">
    <text evidence="7">Metabolic intermediate biosynthesis; acetyl-CoA biosynthesis; acetyl-CoA from acetate: step 1/2.</text>
</comment>
<evidence type="ECO:0000256" key="7">
    <source>
        <dbReference type="HAMAP-Rule" id="MF_00020"/>
    </source>
</evidence>
<keyword evidence="7" id="KW-0460">Magnesium</keyword>
<evidence type="ECO:0000256" key="4">
    <source>
        <dbReference type="ARBA" id="ARBA00022741"/>
    </source>
</evidence>
<feature type="active site" description="Proton donor/acceptor" evidence="7">
    <location>
        <position position="144"/>
    </location>
</feature>
<feature type="binding site" evidence="7">
    <location>
        <begin position="329"/>
        <end position="333"/>
    </location>
    <ligand>
        <name>ATP</name>
        <dbReference type="ChEBI" id="CHEBI:30616"/>
    </ligand>
</feature>
<feature type="binding site" evidence="7">
    <location>
        <position position="87"/>
    </location>
    <ligand>
        <name>substrate</name>
    </ligand>
</feature>
<dbReference type="SUPFAM" id="SSF53067">
    <property type="entry name" value="Actin-like ATPase domain"/>
    <property type="match status" value="2"/>
</dbReference>
<dbReference type="GO" id="GO:0005524">
    <property type="term" value="F:ATP binding"/>
    <property type="evidence" value="ECO:0007669"/>
    <property type="project" value="UniProtKB-KW"/>
</dbReference>
<dbReference type="InterPro" id="IPR000890">
    <property type="entry name" value="Aliphatic_acid_kin_short-chain"/>
</dbReference>
<keyword evidence="5 7" id="KW-0418">Kinase</keyword>
<comment type="subcellular location">
    <subcellularLocation>
        <location evidence="7">Cytoplasm</location>
    </subcellularLocation>
</comment>
<dbReference type="RefSeq" id="WP_115558304.1">
    <property type="nucleotide sequence ID" value="NZ_CP031376.1"/>
</dbReference>
<feature type="binding site" evidence="7">
    <location>
        <position position="13"/>
    </location>
    <ligand>
        <name>ATP</name>
        <dbReference type="ChEBI" id="CHEBI:30616"/>
    </ligand>
</feature>
<proteinExistence type="inferred from homology"/>
<evidence type="ECO:0000256" key="6">
    <source>
        <dbReference type="ARBA" id="ARBA00022840"/>
    </source>
</evidence>
<feature type="binding site" evidence="7">
    <location>
        <position position="6"/>
    </location>
    <ligand>
        <name>Mg(2+)</name>
        <dbReference type="ChEBI" id="CHEBI:18420"/>
    </ligand>
</feature>
<dbReference type="AlphaFoldDB" id="A0A345Z475"/>
<dbReference type="UniPathway" id="UPA00340">
    <property type="reaction ID" value="UER00458"/>
</dbReference>
<dbReference type="EMBL" id="CP031376">
    <property type="protein sequence ID" value="AXK51404.1"/>
    <property type="molecule type" value="Genomic_DNA"/>
</dbReference>
<dbReference type="PANTHER" id="PTHR21060:SF15">
    <property type="entry name" value="ACETATE KINASE-RELATED"/>
    <property type="match status" value="1"/>
</dbReference>
<dbReference type="GO" id="GO:0000287">
    <property type="term" value="F:magnesium ion binding"/>
    <property type="evidence" value="ECO:0007669"/>
    <property type="project" value="UniProtKB-UniRule"/>
</dbReference>
<dbReference type="KEGG" id="salx:SALLE_v1c07340"/>
<dbReference type="NCBIfam" id="TIGR00016">
    <property type="entry name" value="ackA"/>
    <property type="match status" value="1"/>
</dbReference>
<comment type="catalytic activity">
    <reaction evidence="7">
        <text>acetate + ATP = acetyl phosphate + ADP</text>
        <dbReference type="Rhea" id="RHEA:11352"/>
        <dbReference type="ChEBI" id="CHEBI:22191"/>
        <dbReference type="ChEBI" id="CHEBI:30089"/>
        <dbReference type="ChEBI" id="CHEBI:30616"/>
        <dbReference type="ChEBI" id="CHEBI:456216"/>
        <dbReference type="EC" id="2.7.2.1"/>
    </reaction>
</comment>
<gene>
    <name evidence="7 9" type="primary">ackA</name>
    <name evidence="9" type="ORF">SALLE_v1c07340</name>
</gene>
<evidence type="ECO:0000256" key="8">
    <source>
        <dbReference type="RuleBase" id="RU003835"/>
    </source>
</evidence>
<sequence length="398" mass="45011">MYMIINSGSSSIKFKLFSTDKDEKIITEGIAERIGIDGRLVINYQNEEHKFEDKMNDHNIAVEMILKKLLSLKIIENYNQIETVGSRVVHGGEQIKESVVITPETKEIIKKCIKLAPLHNPGALVAIEAFEKIIPNVLQVAAFDTSFHQSLAPEQYLYPVPNSWYDKYEVRKYGFHGISYKYICEHFGKVFKKDVKKLNLVICHLGNGSSVCCVKNGVSFDTTMGFTPLAGLMMGTRSGDIDSSVIEYMVKETNSDVFKITQILNKESGLLGVSEVSSDMRDITAAASQNNSKAQKAFEMYTQRVAQTIVQYLNNLDREKIDGIVFTAGIGENSNIVRQAIIDKINIVNLEIDNKKNLEKYDDFKEISSTKSEIKIYAFRTNEEQMILNDIKKLKKNK</sequence>
<keyword evidence="4 7" id="KW-0547">Nucleotide-binding</keyword>
<dbReference type="PROSITE" id="PS01076">
    <property type="entry name" value="ACETATE_KINASE_2"/>
    <property type="match status" value="1"/>
</dbReference>
<dbReference type="InterPro" id="IPR023865">
    <property type="entry name" value="Aliphatic_acid_kinase_CS"/>
</dbReference>
<name>A0A345Z475_9MOLU</name>
<keyword evidence="6 7" id="KW-0067">ATP-binding</keyword>
<comment type="cofactor">
    <cofactor evidence="7">
        <name>Mg(2+)</name>
        <dbReference type="ChEBI" id="CHEBI:18420"/>
    </cofactor>
    <cofactor evidence="7">
        <name>Mn(2+)</name>
        <dbReference type="ChEBI" id="CHEBI:29035"/>
    </cofactor>
    <text evidence="7">Mg(2+). Can also accept Mn(2+).</text>
</comment>
<feature type="binding site" evidence="7">
    <location>
        <begin position="279"/>
        <end position="281"/>
    </location>
    <ligand>
        <name>ATP</name>
        <dbReference type="ChEBI" id="CHEBI:30616"/>
    </ligand>
</feature>
<dbReference type="OrthoDB" id="9802453at2"/>
<evidence type="ECO:0000256" key="3">
    <source>
        <dbReference type="ARBA" id="ARBA00022723"/>
    </source>
</evidence>
<dbReference type="PANTHER" id="PTHR21060">
    <property type="entry name" value="ACETATE KINASE"/>
    <property type="match status" value="1"/>
</dbReference>
<dbReference type="HAMAP" id="MF_00020">
    <property type="entry name" value="Acetate_kinase"/>
    <property type="match status" value="1"/>
</dbReference>
<dbReference type="InterPro" id="IPR004372">
    <property type="entry name" value="Ac/propionate_kinase"/>
</dbReference>
<dbReference type="Pfam" id="PF00871">
    <property type="entry name" value="Acetate_kinase"/>
    <property type="match status" value="1"/>
</dbReference>
<keyword evidence="3 7" id="KW-0479">Metal-binding</keyword>
<reference evidence="9 10" key="1">
    <citation type="submission" date="2018-07" db="EMBL/GenBank/DDBJ databases">
        <title>Complete genome sequence of Spiroplasma alleghenense PLHS-1 (ATCC 51752).</title>
        <authorList>
            <person name="Chou L."/>
            <person name="Lee T.-Y."/>
            <person name="Tsai Y.-M."/>
            <person name="Kuo C.-H."/>
        </authorList>
    </citation>
    <scope>NUCLEOTIDE SEQUENCE [LARGE SCALE GENOMIC DNA]</scope>
    <source>
        <strain evidence="9 10">PLHS-1</strain>
    </source>
</reference>
<evidence type="ECO:0000256" key="1">
    <source>
        <dbReference type="ARBA" id="ARBA00008748"/>
    </source>
</evidence>
<organism evidence="9 10">
    <name type="scientific">Spiroplasma alleghenense</name>
    <dbReference type="NCBI Taxonomy" id="216931"/>
    <lineage>
        <taxon>Bacteria</taxon>
        <taxon>Bacillati</taxon>
        <taxon>Mycoplasmatota</taxon>
        <taxon>Mollicutes</taxon>
        <taxon>Entomoplasmatales</taxon>
        <taxon>Spiroplasmataceae</taxon>
        <taxon>Spiroplasma</taxon>
    </lineage>
</organism>